<evidence type="ECO:0000259" key="5">
    <source>
        <dbReference type="Pfam" id="PF04376"/>
    </source>
</evidence>
<feature type="domain" description="N-end rule aminoacyl transferase C-terminal" evidence="6">
    <location>
        <begin position="127"/>
        <end position="245"/>
    </location>
</feature>
<dbReference type="EMBL" id="JACRDE010000516">
    <property type="protein sequence ID" value="MBI5251736.1"/>
    <property type="molecule type" value="Genomic_DNA"/>
</dbReference>
<evidence type="ECO:0000256" key="3">
    <source>
        <dbReference type="ARBA" id="ARBA00023315"/>
    </source>
</evidence>
<dbReference type="GO" id="GO:0071596">
    <property type="term" value="P:ubiquitin-dependent protein catabolic process via the N-end rule pathway"/>
    <property type="evidence" value="ECO:0007669"/>
    <property type="project" value="InterPro"/>
</dbReference>
<dbReference type="InterPro" id="IPR007472">
    <property type="entry name" value="N-end_Aminoacyl_Trfase_C"/>
</dbReference>
<evidence type="ECO:0000256" key="1">
    <source>
        <dbReference type="ARBA" id="ARBA00022490"/>
    </source>
</evidence>
<evidence type="ECO:0000256" key="4">
    <source>
        <dbReference type="HAMAP-Rule" id="MF_00689"/>
    </source>
</evidence>
<protein>
    <recommendedName>
        <fullName evidence="4">Aspartate/glutamate leucyltransferase</fullName>
        <ecNumber evidence="4">2.3.2.29</ecNumber>
    </recommendedName>
</protein>
<dbReference type="InterPro" id="IPR007471">
    <property type="entry name" value="N-end_Aminoacyl_Trfase_N"/>
</dbReference>
<dbReference type="PIRSF" id="PIRSF037208">
    <property type="entry name" value="ATE_pro_prd"/>
    <property type="match status" value="1"/>
</dbReference>
<organism evidence="7 8">
    <name type="scientific">Desulfomonile tiedjei</name>
    <dbReference type="NCBI Taxonomy" id="2358"/>
    <lineage>
        <taxon>Bacteria</taxon>
        <taxon>Pseudomonadati</taxon>
        <taxon>Thermodesulfobacteriota</taxon>
        <taxon>Desulfomonilia</taxon>
        <taxon>Desulfomonilales</taxon>
        <taxon>Desulfomonilaceae</taxon>
        <taxon>Desulfomonile</taxon>
    </lineage>
</organism>
<dbReference type="GO" id="GO:0005737">
    <property type="term" value="C:cytoplasm"/>
    <property type="evidence" value="ECO:0007669"/>
    <property type="project" value="UniProtKB-SubCell"/>
</dbReference>
<dbReference type="Pfam" id="PF04376">
    <property type="entry name" value="ATE_N"/>
    <property type="match status" value="1"/>
</dbReference>
<dbReference type="Proteomes" id="UP000807825">
    <property type="component" value="Unassembled WGS sequence"/>
</dbReference>
<dbReference type="InterPro" id="IPR030700">
    <property type="entry name" value="N-end_Aminoacyl_Trfase"/>
</dbReference>
<dbReference type="AlphaFoldDB" id="A0A9D6V450"/>
<comment type="similarity">
    <text evidence="4">Belongs to the R-transferase family. Bpt subfamily.</text>
</comment>
<gene>
    <name evidence="4" type="primary">bpt</name>
    <name evidence="7" type="ORF">HY912_19765</name>
</gene>
<evidence type="ECO:0000256" key="2">
    <source>
        <dbReference type="ARBA" id="ARBA00022679"/>
    </source>
</evidence>
<comment type="catalytic activity">
    <reaction evidence="4">
        <text>N-terminal L-glutamyl-[protein] + L-leucyl-tRNA(Leu) = N-terminal L-leucyl-L-glutamyl-[protein] + tRNA(Leu) + H(+)</text>
        <dbReference type="Rhea" id="RHEA:50412"/>
        <dbReference type="Rhea" id="RHEA-COMP:9613"/>
        <dbReference type="Rhea" id="RHEA-COMP:9622"/>
        <dbReference type="Rhea" id="RHEA-COMP:12664"/>
        <dbReference type="Rhea" id="RHEA-COMP:12668"/>
        <dbReference type="ChEBI" id="CHEBI:15378"/>
        <dbReference type="ChEBI" id="CHEBI:64721"/>
        <dbReference type="ChEBI" id="CHEBI:78442"/>
        <dbReference type="ChEBI" id="CHEBI:78494"/>
        <dbReference type="ChEBI" id="CHEBI:133041"/>
        <dbReference type="EC" id="2.3.2.29"/>
    </reaction>
</comment>
<comment type="subcellular location">
    <subcellularLocation>
        <location evidence="4">Cytoplasm</location>
    </subcellularLocation>
</comment>
<name>A0A9D6V450_9BACT</name>
<dbReference type="HAMAP" id="MF_00689">
    <property type="entry name" value="Bpt"/>
    <property type="match status" value="1"/>
</dbReference>
<sequence length="256" mass="29059">MAGSDVGNVNTNRGVSWVSSPAFGTVALDFLIRGSAHPCPYRPGLEACEQVFMADKFPPELYHDFMDIGFRRSGIYFYRPECRSCSACRPIRTVLPKFRFGKSLRRILKKNSDVIVSVGSPKFTVDKYRLYSYYLESRHNSTSSDSPSGVKNSLYSSPVQTLEFEYRLGGRLIGAGLVDICSRSLSSVYAYYDPNLSSRSLGTFSALHEIMFALKYRISYYYLGFWVSDCSSMNYKAHYKPFEILSQSFQWEGQAD</sequence>
<comment type="function">
    <text evidence="4">Functions in the N-end rule pathway of protein degradation where it conjugates Leu from its aminoacyl-tRNA to the N-termini of proteins containing an N-terminal aspartate or glutamate.</text>
</comment>
<comment type="catalytic activity">
    <reaction evidence="4">
        <text>N-terminal L-aspartyl-[protein] + L-leucyl-tRNA(Leu) = N-terminal L-leucyl-L-aspartyl-[protein] + tRNA(Leu) + H(+)</text>
        <dbReference type="Rhea" id="RHEA:50420"/>
        <dbReference type="Rhea" id="RHEA-COMP:9613"/>
        <dbReference type="Rhea" id="RHEA-COMP:9622"/>
        <dbReference type="Rhea" id="RHEA-COMP:12669"/>
        <dbReference type="Rhea" id="RHEA-COMP:12674"/>
        <dbReference type="ChEBI" id="CHEBI:15378"/>
        <dbReference type="ChEBI" id="CHEBI:64720"/>
        <dbReference type="ChEBI" id="CHEBI:78442"/>
        <dbReference type="ChEBI" id="CHEBI:78494"/>
        <dbReference type="ChEBI" id="CHEBI:133042"/>
        <dbReference type="EC" id="2.3.2.29"/>
    </reaction>
</comment>
<accession>A0A9D6V450</accession>
<comment type="caution">
    <text evidence="7">The sequence shown here is derived from an EMBL/GenBank/DDBJ whole genome shotgun (WGS) entry which is preliminary data.</text>
</comment>
<keyword evidence="3 4" id="KW-0012">Acyltransferase</keyword>
<keyword evidence="2 4" id="KW-0808">Transferase</keyword>
<keyword evidence="1 4" id="KW-0963">Cytoplasm</keyword>
<evidence type="ECO:0000259" key="6">
    <source>
        <dbReference type="Pfam" id="PF04377"/>
    </source>
</evidence>
<dbReference type="Pfam" id="PF04377">
    <property type="entry name" value="ATE_C"/>
    <property type="match status" value="1"/>
</dbReference>
<dbReference type="InterPro" id="IPR017138">
    <property type="entry name" value="Asp_Glu_LeuTrfase"/>
</dbReference>
<dbReference type="PANTHER" id="PTHR21367:SF1">
    <property type="entry name" value="ARGINYL-TRNA--PROTEIN TRANSFERASE 1"/>
    <property type="match status" value="1"/>
</dbReference>
<dbReference type="GO" id="GO:0008914">
    <property type="term" value="F:leucyl-tRNA--protein transferase activity"/>
    <property type="evidence" value="ECO:0007669"/>
    <property type="project" value="UniProtKB-UniRule"/>
</dbReference>
<dbReference type="NCBIfam" id="NF002346">
    <property type="entry name" value="PRK01305.2-3"/>
    <property type="match status" value="1"/>
</dbReference>
<dbReference type="InterPro" id="IPR016181">
    <property type="entry name" value="Acyl_CoA_acyltransferase"/>
</dbReference>
<feature type="domain" description="N-end aminoacyl transferase N-terminal" evidence="5">
    <location>
        <begin position="37"/>
        <end position="106"/>
    </location>
</feature>
<reference evidence="7" key="1">
    <citation type="submission" date="2020-07" db="EMBL/GenBank/DDBJ databases">
        <title>Huge and variable diversity of episymbiotic CPR bacteria and DPANN archaea in groundwater ecosystems.</title>
        <authorList>
            <person name="He C.Y."/>
            <person name="Keren R."/>
            <person name="Whittaker M."/>
            <person name="Farag I.F."/>
            <person name="Doudna J."/>
            <person name="Cate J.H.D."/>
            <person name="Banfield J.F."/>
        </authorList>
    </citation>
    <scope>NUCLEOTIDE SEQUENCE</scope>
    <source>
        <strain evidence="7">NC_groundwater_1664_Pr3_B-0.1um_52_9</strain>
    </source>
</reference>
<dbReference type="SUPFAM" id="SSF55729">
    <property type="entry name" value="Acyl-CoA N-acyltransferases (Nat)"/>
    <property type="match status" value="1"/>
</dbReference>
<evidence type="ECO:0000313" key="7">
    <source>
        <dbReference type="EMBL" id="MBI5251736.1"/>
    </source>
</evidence>
<evidence type="ECO:0000313" key="8">
    <source>
        <dbReference type="Proteomes" id="UP000807825"/>
    </source>
</evidence>
<proteinExistence type="inferred from homology"/>
<dbReference type="PANTHER" id="PTHR21367">
    <property type="entry name" value="ARGININE-TRNA-PROTEIN TRANSFERASE 1"/>
    <property type="match status" value="1"/>
</dbReference>
<dbReference type="EC" id="2.3.2.29" evidence="4"/>
<dbReference type="GO" id="GO:0004057">
    <property type="term" value="F:arginyl-tRNA--protein transferase activity"/>
    <property type="evidence" value="ECO:0007669"/>
    <property type="project" value="InterPro"/>
</dbReference>